<evidence type="ECO:0000313" key="2">
    <source>
        <dbReference type="Proteomes" id="UP000284543"/>
    </source>
</evidence>
<proteinExistence type="predicted"/>
<comment type="caution">
    <text evidence="1">The sequence shown here is derived from an EMBL/GenBank/DDBJ whole genome shotgun (WGS) entry which is preliminary data.</text>
</comment>
<dbReference type="AlphaFoldDB" id="A0A412YZ51"/>
<dbReference type="Proteomes" id="UP000284543">
    <property type="component" value="Unassembled WGS sequence"/>
</dbReference>
<dbReference type="RefSeq" id="WP_118019434.1">
    <property type="nucleotide sequence ID" value="NZ_JAQEEO010000017.1"/>
</dbReference>
<protein>
    <submittedName>
        <fullName evidence="1">Uncharacterized protein</fullName>
    </submittedName>
</protein>
<gene>
    <name evidence="1" type="ORF">DWW02_22525</name>
</gene>
<name>A0A412YZ51_9FIRM</name>
<dbReference type="EMBL" id="QRZM01000012">
    <property type="protein sequence ID" value="RGV72933.1"/>
    <property type="molecule type" value="Genomic_DNA"/>
</dbReference>
<organism evidence="1 2">
    <name type="scientific">Enterocloster bolteae</name>
    <dbReference type="NCBI Taxonomy" id="208479"/>
    <lineage>
        <taxon>Bacteria</taxon>
        <taxon>Bacillati</taxon>
        <taxon>Bacillota</taxon>
        <taxon>Clostridia</taxon>
        <taxon>Lachnospirales</taxon>
        <taxon>Lachnospiraceae</taxon>
        <taxon>Enterocloster</taxon>
    </lineage>
</organism>
<reference evidence="1 2" key="1">
    <citation type="submission" date="2018-08" db="EMBL/GenBank/DDBJ databases">
        <title>A genome reference for cultivated species of the human gut microbiota.</title>
        <authorList>
            <person name="Zou Y."/>
            <person name="Xue W."/>
            <person name="Luo G."/>
        </authorList>
    </citation>
    <scope>NUCLEOTIDE SEQUENCE [LARGE SCALE GENOMIC DNA]</scope>
    <source>
        <strain evidence="1 2">AF14-18</strain>
    </source>
</reference>
<evidence type="ECO:0000313" key="1">
    <source>
        <dbReference type="EMBL" id="RGV72933.1"/>
    </source>
</evidence>
<accession>A0A412YZ51</accession>
<sequence>MKKEIYVVDCPTHIRFGDPMYFERFEGQKLDRLVVDCKVPKNFVAWVVLQEQPIEDLTGEMLDTMTLYMAPERTISTYMDGYCYKGQEVEQKEIGVDTVTYLFEADGRYEEFNTEGDGYWGESREFSRIRDGRSIIDAAVITVCMPETRGFEDMRRLVHYFFQGAQLLETGQNSQMGPQGPVQ</sequence>